<dbReference type="Proteomes" id="UP000076871">
    <property type="component" value="Unassembled WGS sequence"/>
</dbReference>
<sequence length="341" mass="37693">MGEVGLIPANLATVCIESFFYGIFFTLSTVSFYLLYRRQKGLGAWEGGGRSQSDSRSRNAITILLVSSALIFFSNTVHWTAAVARPFEAFVYYKGGNAPLDFYADLSQPTEVVQSAATIFTIVVYDAMIIYRLWIVWAFNKRVVMFPLCTLVGLTVCGVGTVYQMTTFRLGENVFVTALGRWLNSSCAFSLCTNVYSTTMIAWRIWRINSAIVGYRHDSLMSVMATVVESAVLYTIWTIFFLVTYETQSNLQFVTNETLPFVAGISFMLINVRVGMGWAQNGTATTSTFVDTSGTSASGNQSFAMRPLAVNITSTVHKDHESDDVPVKYFSHGSSDLMSAA</sequence>
<accession>A0A165DWU5</accession>
<evidence type="ECO:0000256" key="1">
    <source>
        <dbReference type="SAM" id="Phobius"/>
    </source>
</evidence>
<dbReference type="RefSeq" id="XP_040763531.1">
    <property type="nucleotide sequence ID" value="XM_040904534.1"/>
</dbReference>
<keyword evidence="1" id="KW-0472">Membrane</keyword>
<feature type="transmembrane region" description="Helical" evidence="1">
    <location>
        <begin position="60"/>
        <end position="81"/>
    </location>
</feature>
<feature type="transmembrane region" description="Helical" evidence="1">
    <location>
        <begin position="18"/>
        <end position="36"/>
    </location>
</feature>
<evidence type="ECO:0000313" key="2">
    <source>
        <dbReference type="EMBL" id="KZT05791.1"/>
    </source>
</evidence>
<keyword evidence="1" id="KW-1133">Transmembrane helix</keyword>
<keyword evidence="1" id="KW-0812">Transmembrane</keyword>
<reference evidence="2 3" key="1">
    <citation type="journal article" date="2016" name="Mol. Biol. Evol.">
        <title>Comparative Genomics of Early-Diverging Mushroom-Forming Fungi Provides Insights into the Origins of Lignocellulose Decay Capabilities.</title>
        <authorList>
            <person name="Nagy L.G."/>
            <person name="Riley R."/>
            <person name="Tritt A."/>
            <person name="Adam C."/>
            <person name="Daum C."/>
            <person name="Floudas D."/>
            <person name="Sun H."/>
            <person name="Yadav J.S."/>
            <person name="Pangilinan J."/>
            <person name="Larsson K.H."/>
            <person name="Matsuura K."/>
            <person name="Barry K."/>
            <person name="Labutti K."/>
            <person name="Kuo R."/>
            <person name="Ohm R.A."/>
            <person name="Bhattacharya S.S."/>
            <person name="Shirouzu T."/>
            <person name="Yoshinaga Y."/>
            <person name="Martin F.M."/>
            <person name="Grigoriev I.V."/>
            <person name="Hibbett D.S."/>
        </authorList>
    </citation>
    <scope>NUCLEOTIDE SEQUENCE [LARGE SCALE GENOMIC DNA]</scope>
    <source>
        <strain evidence="2 3">93-53</strain>
    </source>
</reference>
<dbReference type="EMBL" id="KV427628">
    <property type="protein sequence ID" value="KZT05791.1"/>
    <property type="molecule type" value="Genomic_DNA"/>
</dbReference>
<gene>
    <name evidence="2" type="ORF">LAESUDRAFT_655097</name>
</gene>
<keyword evidence="3" id="KW-1185">Reference proteome</keyword>
<evidence type="ECO:0000313" key="3">
    <source>
        <dbReference type="Proteomes" id="UP000076871"/>
    </source>
</evidence>
<feature type="transmembrane region" description="Helical" evidence="1">
    <location>
        <begin position="143"/>
        <end position="163"/>
    </location>
</feature>
<feature type="transmembrane region" description="Helical" evidence="1">
    <location>
        <begin position="251"/>
        <end position="270"/>
    </location>
</feature>
<dbReference type="AlphaFoldDB" id="A0A165DWU5"/>
<name>A0A165DWU5_9APHY</name>
<dbReference type="OrthoDB" id="3250682at2759"/>
<protein>
    <submittedName>
        <fullName evidence="2">Uncharacterized protein</fullName>
    </submittedName>
</protein>
<feature type="transmembrane region" description="Helical" evidence="1">
    <location>
        <begin position="112"/>
        <end position="131"/>
    </location>
</feature>
<dbReference type="GeneID" id="63821564"/>
<proteinExistence type="predicted"/>
<feature type="transmembrane region" description="Helical" evidence="1">
    <location>
        <begin position="223"/>
        <end position="245"/>
    </location>
</feature>
<dbReference type="InParanoid" id="A0A165DWU5"/>
<organism evidence="2 3">
    <name type="scientific">Laetiporus sulphureus 93-53</name>
    <dbReference type="NCBI Taxonomy" id="1314785"/>
    <lineage>
        <taxon>Eukaryota</taxon>
        <taxon>Fungi</taxon>
        <taxon>Dikarya</taxon>
        <taxon>Basidiomycota</taxon>
        <taxon>Agaricomycotina</taxon>
        <taxon>Agaricomycetes</taxon>
        <taxon>Polyporales</taxon>
        <taxon>Laetiporus</taxon>
    </lineage>
</organism>